<organism evidence="2 3">
    <name type="scientific">Opisthorchis viverrini</name>
    <name type="common">Southeast Asian liver fluke</name>
    <dbReference type="NCBI Taxonomy" id="6198"/>
    <lineage>
        <taxon>Eukaryota</taxon>
        <taxon>Metazoa</taxon>
        <taxon>Spiralia</taxon>
        <taxon>Lophotrochozoa</taxon>
        <taxon>Platyhelminthes</taxon>
        <taxon>Trematoda</taxon>
        <taxon>Digenea</taxon>
        <taxon>Opisthorchiida</taxon>
        <taxon>Opisthorchiata</taxon>
        <taxon>Opisthorchiidae</taxon>
        <taxon>Opisthorchis</taxon>
    </lineage>
</organism>
<sequence length="102" mass="11308">MEIRDSGSDYGASCVPPRTTMESKGRHVPKEGTSASDRLCGIYGRDNVELPLLIEIQLDNLVLYFVHGVSPETTLNERLSRLFFGATGHRDASRTSAKLNKR</sequence>
<proteinExistence type="predicted"/>
<feature type="region of interest" description="Disordered" evidence="1">
    <location>
        <begin position="1"/>
        <end position="33"/>
    </location>
</feature>
<keyword evidence="3" id="KW-1185">Reference proteome</keyword>
<gene>
    <name evidence="2" type="ORF">T265_02124</name>
</gene>
<reference evidence="2 3" key="1">
    <citation type="submission" date="2013-11" db="EMBL/GenBank/DDBJ databases">
        <title>Opisthorchis viverrini - life in the bile duct.</title>
        <authorList>
            <person name="Young N.D."/>
            <person name="Nagarajan N."/>
            <person name="Lin S.J."/>
            <person name="Korhonen P.K."/>
            <person name="Jex A.R."/>
            <person name="Hall R.S."/>
            <person name="Safavi-Hemami H."/>
            <person name="Kaewkong W."/>
            <person name="Bertrand D."/>
            <person name="Gao S."/>
            <person name="Seet Q."/>
            <person name="Wongkham S."/>
            <person name="Teh B.T."/>
            <person name="Wongkham C."/>
            <person name="Intapan P.M."/>
            <person name="Maleewong W."/>
            <person name="Yang X."/>
            <person name="Hu M."/>
            <person name="Wang Z."/>
            <person name="Hofmann A."/>
            <person name="Sternberg P.W."/>
            <person name="Tan P."/>
            <person name="Wang J."/>
            <person name="Gasser R.B."/>
        </authorList>
    </citation>
    <scope>NUCLEOTIDE SEQUENCE [LARGE SCALE GENOMIC DNA]</scope>
</reference>
<dbReference type="AlphaFoldDB" id="A0A075AIJ9"/>
<dbReference type="KEGG" id="ovi:T265_02124"/>
<dbReference type="CTD" id="20316312"/>
<protein>
    <submittedName>
        <fullName evidence="2">Uncharacterized protein</fullName>
    </submittedName>
</protein>
<dbReference type="GeneID" id="20316312"/>
<dbReference type="EMBL" id="KL596642">
    <property type="protein sequence ID" value="KER31764.1"/>
    <property type="molecule type" value="Genomic_DNA"/>
</dbReference>
<evidence type="ECO:0000256" key="1">
    <source>
        <dbReference type="SAM" id="MobiDB-lite"/>
    </source>
</evidence>
<name>A0A075AIJ9_OPIVI</name>
<evidence type="ECO:0000313" key="3">
    <source>
        <dbReference type="Proteomes" id="UP000054324"/>
    </source>
</evidence>
<accession>A0A075AIJ9</accession>
<dbReference type="RefSeq" id="XP_009164547.1">
    <property type="nucleotide sequence ID" value="XM_009166283.1"/>
</dbReference>
<dbReference type="Proteomes" id="UP000054324">
    <property type="component" value="Unassembled WGS sequence"/>
</dbReference>
<feature type="compositionally biased region" description="Basic and acidic residues" evidence="1">
    <location>
        <begin position="21"/>
        <end position="30"/>
    </location>
</feature>
<evidence type="ECO:0000313" key="2">
    <source>
        <dbReference type="EMBL" id="KER31764.1"/>
    </source>
</evidence>